<organism evidence="2 3">
    <name type="scientific">Senna tora</name>
    <dbReference type="NCBI Taxonomy" id="362788"/>
    <lineage>
        <taxon>Eukaryota</taxon>
        <taxon>Viridiplantae</taxon>
        <taxon>Streptophyta</taxon>
        <taxon>Embryophyta</taxon>
        <taxon>Tracheophyta</taxon>
        <taxon>Spermatophyta</taxon>
        <taxon>Magnoliopsida</taxon>
        <taxon>eudicotyledons</taxon>
        <taxon>Gunneridae</taxon>
        <taxon>Pentapetalae</taxon>
        <taxon>rosids</taxon>
        <taxon>fabids</taxon>
        <taxon>Fabales</taxon>
        <taxon>Fabaceae</taxon>
        <taxon>Caesalpinioideae</taxon>
        <taxon>Cassia clade</taxon>
        <taxon>Senna</taxon>
    </lineage>
</organism>
<gene>
    <name evidence="2" type="ORF">G2W53_000651</name>
</gene>
<dbReference type="Proteomes" id="UP000634136">
    <property type="component" value="Unassembled WGS sequence"/>
</dbReference>
<dbReference type="PANTHER" id="PTHR21422:SF9">
    <property type="entry name" value="RAB3 GTPASE-ACTIVATING PROTEIN CATALYTIC SUBUNIT"/>
    <property type="match status" value="1"/>
</dbReference>
<sequence length="94" mass="10773">MQSTSLSYCCAMWEESQSLTRMPANGLLDLSTCLINQKLQMLAICIEKKRQLNENFQDCIGSEDQTDYSTEEESVAGDETSNKQKPMENFFWES</sequence>
<dbReference type="InterPro" id="IPR045700">
    <property type="entry name" value="Rab3GAP1"/>
</dbReference>
<feature type="compositionally biased region" description="Acidic residues" evidence="1">
    <location>
        <begin position="64"/>
        <end position="76"/>
    </location>
</feature>
<evidence type="ECO:0000256" key="1">
    <source>
        <dbReference type="SAM" id="MobiDB-lite"/>
    </source>
</evidence>
<feature type="region of interest" description="Disordered" evidence="1">
    <location>
        <begin position="61"/>
        <end position="94"/>
    </location>
</feature>
<dbReference type="PANTHER" id="PTHR21422">
    <property type="entry name" value="RAB3 GTPASE-ACTIVATING PROTEIN CATALYTIC SUBUNIT"/>
    <property type="match status" value="1"/>
</dbReference>
<dbReference type="EMBL" id="JAAIUW010000001">
    <property type="protein sequence ID" value="KAF7843746.1"/>
    <property type="molecule type" value="Genomic_DNA"/>
</dbReference>
<accession>A0A835CHW6</accession>
<protein>
    <submittedName>
        <fullName evidence="2">Rab3 GTPase-activating protein catalytic subunit</fullName>
    </submittedName>
</protein>
<dbReference type="AlphaFoldDB" id="A0A835CHW6"/>
<dbReference type="OrthoDB" id="17346at2759"/>
<proteinExistence type="predicted"/>
<name>A0A835CHW6_9FABA</name>
<reference evidence="2" key="1">
    <citation type="submission" date="2020-09" db="EMBL/GenBank/DDBJ databases">
        <title>Genome-Enabled Discovery of Anthraquinone Biosynthesis in Senna tora.</title>
        <authorList>
            <person name="Kang S.-H."/>
            <person name="Pandey R.P."/>
            <person name="Lee C.-M."/>
            <person name="Sim J.-S."/>
            <person name="Jeong J.-T."/>
            <person name="Choi B.-S."/>
            <person name="Jung M."/>
            <person name="Ginzburg D."/>
            <person name="Zhao K."/>
            <person name="Won S.Y."/>
            <person name="Oh T.-J."/>
            <person name="Yu Y."/>
            <person name="Kim N.-H."/>
            <person name="Lee O.R."/>
            <person name="Lee T.-H."/>
            <person name="Bashyal P."/>
            <person name="Kim T.-S."/>
            <person name="Lee W.-H."/>
            <person name="Kawkins C."/>
            <person name="Kim C.-K."/>
            <person name="Kim J.S."/>
            <person name="Ahn B.O."/>
            <person name="Rhee S.Y."/>
            <person name="Sohng J.K."/>
        </authorList>
    </citation>
    <scope>NUCLEOTIDE SEQUENCE</scope>
    <source>
        <tissue evidence="2">Leaf</tissue>
    </source>
</reference>
<evidence type="ECO:0000313" key="2">
    <source>
        <dbReference type="EMBL" id="KAF7843746.1"/>
    </source>
</evidence>
<evidence type="ECO:0000313" key="3">
    <source>
        <dbReference type="Proteomes" id="UP000634136"/>
    </source>
</evidence>
<keyword evidence="3" id="KW-1185">Reference proteome</keyword>
<dbReference type="GO" id="GO:0005096">
    <property type="term" value="F:GTPase activator activity"/>
    <property type="evidence" value="ECO:0007669"/>
    <property type="project" value="InterPro"/>
</dbReference>
<comment type="caution">
    <text evidence="2">The sequence shown here is derived from an EMBL/GenBank/DDBJ whole genome shotgun (WGS) entry which is preliminary data.</text>
</comment>